<name>A0AAN8B6E3_9TELE</name>
<protein>
    <submittedName>
        <fullName evidence="1">Uncharacterized protein</fullName>
    </submittedName>
</protein>
<sequence>MYERKRNVPADWTASLLALSFPPPPAARLSCASSSSGGVSPRLGCCRRDPELGRTDTQFIHTGITAGLRGCPGELYT</sequence>
<organism evidence="1 2">
    <name type="scientific">Champsocephalus esox</name>
    <name type="common">pike icefish</name>
    <dbReference type="NCBI Taxonomy" id="159716"/>
    <lineage>
        <taxon>Eukaryota</taxon>
        <taxon>Metazoa</taxon>
        <taxon>Chordata</taxon>
        <taxon>Craniata</taxon>
        <taxon>Vertebrata</taxon>
        <taxon>Euteleostomi</taxon>
        <taxon>Actinopterygii</taxon>
        <taxon>Neopterygii</taxon>
        <taxon>Teleostei</taxon>
        <taxon>Neoteleostei</taxon>
        <taxon>Acanthomorphata</taxon>
        <taxon>Eupercaria</taxon>
        <taxon>Perciformes</taxon>
        <taxon>Notothenioidei</taxon>
        <taxon>Channichthyidae</taxon>
        <taxon>Champsocephalus</taxon>
    </lineage>
</organism>
<accession>A0AAN8B6E3</accession>
<dbReference type="EMBL" id="JAULUE010002065">
    <property type="protein sequence ID" value="KAK5879047.1"/>
    <property type="molecule type" value="Genomic_DNA"/>
</dbReference>
<dbReference type="Proteomes" id="UP001335648">
    <property type="component" value="Unassembled WGS sequence"/>
</dbReference>
<proteinExistence type="predicted"/>
<dbReference type="AlphaFoldDB" id="A0AAN8B6E3"/>
<reference evidence="1 2" key="1">
    <citation type="journal article" date="2023" name="Mol. Biol. Evol.">
        <title>Genomics of Secondarily Temperate Adaptation in the Only Non-Antarctic Icefish.</title>
        <authorList>
            <person name="Rivera-Colon A.G."/>
            <person name="Rayamajhi N."/>
            <person name="Minhas B.F."/>
            <person name="Madrigal G."/>
            <person name="Bilyk K.T."/>
            <person name="Yoon V."/>
            <person name="Hune M."/>
            <person name="Gregory S."/>
            <person name="Cheng C.H.C."/>
            <person name="Catchen J.M."/>
        </authorList>
    </citation>
    <scope>NUCLEOTIDE SEQUENCE [LARGE SCALE GENOMIC DNA]</scope>
    <source>
        <strain evidence="1">JC2023a</strain>
    </source>
</reference>
<keyword evidence="2" id="KW-1185">Reference proteome</keyword>
<gene>
    <name evidence="1" type="ORF">CesoFtcFv8_024394</name>
</gene>
<evidence type="ECO:0000313" key="1">
    <source>
        <dbReference type="EMBL" id="KAK5879047.1"/>
    </source>
</evidence>
<evidence type="ECO:0000313" key="2">
    <source>
        <dbReference type="Proteomes" id="UP001335648"/>
    </source>
</evidence>
<comment type="caution">
    <text evidence="1">The sequence shown here is derived from an EMBL/GenBank/DDBJ whole genome shotgun (WGS) entry which is preliminary data.</text>
</comment>